<evidence type="ECO:0000256" key="1">
    <source>
        <dbReference type="SAM" id="MobiDB-lite"/>
    </source>
</evidence>
<evidence type="ECO:0000313" key="4">
    <source>
        <dbReference type="Proteomes" id="UP000593562"/>
    </source>
</evidence>
<protein>
    <recommendedName>
        <fullName evidence="5">BZIP domain-containing protein</fullName>
    </recommendedName>
</protein>
<proteinExistence type="predicted"/>
<comment type="caution">
    <text evidence="3">The sequence shown here is derived from an EMBL/GenBank/DDBJ whole genome shotgun (WGS) entry which is preliminary data.</text>
</comment>
<accession>A0A7J7D7P0</accession>
<evidence type="ECO:0000313" key="3">
    <source>
        <dbReference type="EMBL" id="KAF5742385.1"/>
    </source>
</evidence>
<evidence type="ECO:0000256" key="2">
    <source>
        <dbReference type="SAM" id="Phobius"/>
    </source>
</evidence>
<dbReference type="EMBL" id="JAAARO010000009">
    <property type="protein sequence ID" value="KAF5742385.1"/>
    <property type="molecule type" value="Genomic_DNA"/>
</dbReference>
<keyword evidence="2" id="KW-0472">Membrane</keyword>
<feature type="transmembrane region" description="Helical" evidence="2">
    <location>
        <begin position="159"/>
        <end position="180"/>
    </location>
</feature>
<keyword evidence="2" id="KW-1133">Transmembrane helix</keyword>
<keyword evidence="2" id="KW-0812">Transmembrane</keyword>
<evidence type="ECO:0008006" key="5">
    <source>
        <dbReference type="Google" id="ProtNLM"/>
    </source>
</evidence>
<keyword evidence="4" id="KW-1185">Reference proteome</keyword>
<organism evidence="3 4">
    <name type="scientific">Tripterygium wilfordii</name>
    <name type="common">Thunder God vine</name>
    <dbReference type="NCBI Taxonomy" id="458696"/>
    <lineage>
        <taxon>Eukaryota</taxon>
        <taxon>Viridiplantae</taxon>
        <taxon>Streptophyta</taxon>
        <taxon>Embryophyta</taxon>
        <taxon>Tracheophyta</taxon>
        <taxon>Spermatophyta</taxon>
        <taxon>Magnoliopsida</taxon>
        <taxon>eudicotyledons</taxon>
        <taxon>Gunneridae</taxon>
        <taxon>Pentapetalae</taxon>
        <taxon>rosids</taxon>
        <taxon>fabids</taxon>
        <taxon>Celastrales</taxon>
        <taxon>Celastraceae</taxon>
        <taxon>Tripterygium</taxon>
    </lineage>
</organism>
<sequence length="183" mass="21383">MDNYFDFTSEDDKEMASRKMEGQFSMSNQEGERISILDNYQAGDDQPAGPSRPSNKRRRCQGVTITPAQRRERKKEIDRAFHQRRKEQENQMKENLHFLNEENTILVRENQVLMTERDSMDQNLQSAAMETIQLQSEILGLNRDIATGQRFVDLYSNQLVSICCVYIYIVPHISYILAIITRV</sequence>
<name>A0A7J7D7P0_TRIWF</name>
<reference evidence="3 4" key="1">
    <citation type="journal article" date="2020" name="Nat. Commun.">
        <title>Genome of Tripterygium wilfordii and identification of cytochrome P450 involved in triptolide biosynthesis.</title>
        <authorList>
            <person name="Tu L."/>
            <person name="Su P."/>
            <person name="Zhang Z."/>
            <person name="Gao L."/>
            <person name="Wang J."/>
            <person name="Hu T."/>
            <person name="Zhou J."/>
            <person name="Zhang Y."/>
            <person name="Zhao Y."/>
            <person name="Liu Y."/>
            <person name="Song Y."/>
            <person name="Tong Y."/>
            <person name="Lu Y."/>
            <person name="Yang J."/>
            <person name="Xu C."/>
            <person name="Jia M."/>
            <person name="Peters R.J."/>
            <person name="Huang L."/>
            <person name="Gao W."/>
        </authorList>
    </citation>
    <scope>NUCLEOTIDE SEQUENCE [LARGE SCALE GENOMIC DNA]</scope>
    <source>
        <strain evidence="4">cv. XIE 37</strain>
        <tissue evidence="3">Leaf</tissue>
    </source>
</reference>
<dbReference type="Proteomes" id="UP000593562">
    <property type="component" value="Unassembled WGS sequence"/>
</dbReference>
<dbReference type="InParanoid" id="A0A7J7D7P0"/>
<dbReference type="AlphaFoldDB" id="A0A7J7D7P0"/>
<gene>
    <name evidence="3" type="ORF">HS088_TW09G00433</name>
</gene>
<feature type="region of interest" description="Disordered" evidence="1">
    <location>
        <begin position="1"/>
        <end position="60"/>
    </location>
</feature>